<protein>
    <submittedName>
        <fullName evidence="1">Uncharacterized protein</fullName>
    </submittedName>
</protein>
<reference evidence="1 2" key="1">
    <citation type="submission" date="2019-12" db="EMBL/GenBank/DDBJ databases">
        <title>Full genome sequence of a Bacillus safensis strain isolated from commercially available natto in Indonesia.</title>
        <authorList>
            <person name="Yoshida M."/>
            <person name="Uomi M."/>
            <person name="Waturangi D."/>
            <person name="Ekaputri J.J."/>
            <person name="Setiamarga D.H.E."/>
        </authorList>
    </citation>
    <scope>NUCLEOTIDE SEQUENCE [LARGE SCALE GENOMIC DNA]</scope>
    <source>
        <strain evidence="1 2">IDN1</strain>
    </source>
</reference>
<name>A0A5S9MGU5_BACIA</name>
<dbReference type="EMBL" id="AP021906">
    <property type="protein sequence ID" value="BBP91862.1"/>
    <property type="molecule type" value="Genomic_DNA"/>
</dbReference>
<evidence type="ECO:0000313" key="2">
    <source>
        <dbReference type="Proteomes" id="UP000464658"/>
    </source>
</evidence>
<dbReference type="AlphaFoldDB" id="A0A5S9MGU5"/>
<gene>
    <name evidence="1" type="ORF">BsIDN1_54800</name>
</gene>
<organism evidence="1 2">
    <name type="scientific">Bacillus safensis</name>
    <dbReference type="NCBI Taxonomy" id="561879"/>
    <lineage>
        <taxon>Bacteria</taxon>
        <taxon>Bacillati</taxon>
        <taxon>Bacillota</taxon>
        <taxon>Bacilli</taxon>
        <taxon>Bacillales</taxon>
        <taxon>Bacillaceae</taxon>
        <taxon>Bacillus</taxon>
    </lineage>
</organism>
<dbReference type="Proteomes" id="UP000464658">
    <property type="component" value="Chromosome"/>
</dbReference>
<evidence type="ECO:0000313" key="1">
    <source>
        <dbReference type="EMBL" id="BBP91862.1"/>
    </source>
</evidence>
<proteinExistence type="predicted"/>
<sequence>MRNQELIRKAEMTLASLKTGGLMNATQSNTFIRMMQNTPTVLNDARIIPMESDSQKIEKNRLWPAYFAPSRRRQST</sequence>
<accession>A0A5S9MGU5</accession>